<protein>
    <recommendedName>
        <fullName evidence="3">Homeobox domain-containing protein</fullName>
    </recommendedName>
</protein>
<dbReference type="InterPro" id="IPR001356">
    <property type="entry name" value="HD"/>
</dbReference>
<dbReference type="OrthoDB" id="6159439at2759"/>
<evidence type="ECO:0000256" key="1">
    <source>
        <dbReference type="PROSITE-ProRule" id="PRU00108"/>
    </source>
</evidence>
<evidence type="ECO:0000313" key="5">
    <source>
        <dbReference type="Proteomes" id="UP000694559"/>
    </source>
</evidence>
<dbReference type="InterPro" id="IPR009057">
    <property type="entry name" value="Homeodomain-like_sf"/>
</dbReference>
<feature type="DNA-binding region" description="Homeobox" evidence="1">
    <location>
        <begin position="3"/>
        <end position="22"/>
    </location>
</feature>
<dbReference type="GeneTree" id="ENSGT00940000160545"/>
<organism evidence="4 5">
    <name type="scientific">Naja naja</name>
    <name type="common">Indian cobra</name>
    <dbReference type="NCBI Taxonomy" id="35670"/>
    <lineage>
        <taxon>Eukaryota</taxon>
        <taxon>Metazoa</taxon>
        <taxon>Chordata</taxon>
        <taxon>Craniata</taxon>
        <taxon>Vertebrata</taxon>
        <taxon>Euteleostomi</taxon>
        <taxon>Lepidosauria</taxon>
        <taxon>Squamata</taxon>
        <taxon>Bifurcata</taxon>
        <taxon>Unidentata</taxon>
        <taxon>Episquamata</taxon>
        <taxon>Toxicofera</taxon>
        <taxon>Serpentes</taxon>
        <taxon>Colubroidea</taxon>
        <taxon>Elapidae</taxon>
        <taxon>Elapinae</taxon>
        <taxon>Naja</taxon>
    </lineage>
</organism>
<dbReference type="CDD" id="cd00086">
    <property type="entry name" value="homeodomain"/>
    <property type="match status" value="1"/>
</dbReference>
<dbReference type="AlphaFoldDB" id="A0A8C6VJH9"/>
<dbReference type="SUPFAM" id="SSF46689">
    <property type="entry name" value="Homeodomain-like"/>
    <property type="match status" value="1"/>
</dbReference>
<proteinExistence type="predicted"/>
<comment type="subcellular location">
    <subcellularLocation>
        <location evidence="1">Nucleus</location>
    </subcellularLocation>
</comment>
<dbReference type="PROSITE" id="PS50071">
    <property type="entry name" value="HOMEOBOX_2"/>
    <property type="match status" value="1"/>
</dbReference>
<name>A0A8C6VJH9_NAJNA</name>
<keyword evidence="5" id="KW-1185">Reference proteome</keyword>
<dbReference type="Ensembl" id="ENSNNAT00000006826.1">
    <property type="protein sequence ID" value="ENSNNAP00000006511.1"/>
    <property type="gene ID" value="ENSNNAG00000004417.1"/>
</dbReference>
<keyword evidence="1" id="KW-0238">DNA-binding</keyword>
<feature type="region of interest" description="Disordered" evidence="2">
    <location>
        <begin position="14"/>
        <end position="47"/>
    </location>
</feature>
<evidence type="ECO:0000259" key="3">
    <source>
        <dbReference type="PROSITE" id="PS50071"/>
    </source>
</evidence>
<dbReference type="GO" id="GO:0003677">
    <property type="term" value="F:DNA binding"/>
    <property type="evidence" value="ECO:0007669"/>
    <property type="project" value="UniProtKB-UniRule"/>
</dbReference>
<dbReference type="Gene3D" id="1.10.10.60">
    <property type="entry name" value="Homeodomain-like"/>
    <property type="match status" value="1"/>
</dbReference>
<keyword evidence="1" id="KW-0371">Homeobox</keyword>
<accession>A0A8C6VJH9</accession>
<evidence type="ECO:0000313" key="4">
    <source>
        <dbReference type="Ensembl" id="ENSNNAP00000006511.1"/>
    </source>
</evidence>
<keyword evidence="1" id="KW-0539">Nucleus</keyword>
<feature type="domain" description="Homeobox" evidence="3">
    <location>
        <begin position="1"/>
        <end position="21"/>
    </location>
</feature>
<evidence type="ECO:0000256" key="2">
    <source>
        <dbReference type="SAM" id="MobiDB-lite"/>
    </source>
</evidence>
<dbReference type="Proteomes" id="UP000694559">
    <property type="component" value="Unplaced"/>
</dbReference>
<sequence>MQLETQSRVWFQNRRTKWRKKSQAGPGERPISDEDDEYNKPLDPDSDDEKIRLLLRKHRATFSILGLGSHRVGRPFSKE</sequence>
<reference evidence="4" key="1">
    <citation type="submission" date="2025-08" db="UniProtKB">
        <authorList>
            <consortium name="Ensembl"/>
        </authorList>
    </citation>
    <scope>IDENTIFICATION</scope>
</reference>
<reference evidence="4" key="2">
    <citation type="submission" date="2025-09" db="UniProtKB">
        <authorList>
            <consortium name="Ensembl"/>
        </authorList>
    </citation>
    <scope>IDENTIFICATION</scope>
</reference>
<dbReference type="GO" id="GO:0005634">
    <property type="term" value="C:nucleus"/>
    <property type="evidence" value="ECO:0007669"/>
    <property type="project" value="UniProtKB-SubCell"/>
</dbReference>